<gene>
    <name evidence="3" type="ORF">A2765_01115</name>
</gene>
<proteinExistence type="predicted"/>
<evidence type="ECO:0000256" key="1">
    <source>
        <dbReference type="SAM" id="MobiDB-lite"/>
    </source>
</evidence>
<name>A0A1F6DGI9_9BACT</name>
<feature type="signal peptide" evidence="2">
    <location>
        <begin position="1"/>
        <end position="21"/>
    </location>
</feature>
<keyword evidence="2" id="KW-0732">Signal</keyword>
<reference evidence="3 4" key="1">
    <citation type="journal article" date="2016" name="Nat. Commun.">
        <title>Thousands of microbial genomes shed light on interconnected biogeochemical processes in an aquifer system.</title>
        <authorList>
            <person name="Anantharaman K."/>
            <person name="Brown C.T."/>
            <person name="Hug L.A."/>
            <person name="Sharon I."/>
            <person name="Castelle C.J."/>
            <person name="Probst A.J."/>
            <person name="Thomas B.C."/>
            <person name="Singh A."/>
            <person name="Wilkins M.J."/>
            <person name="Karaoz U."/>
            <person name="Brodie E.L."/>
            <person name="Williams K.H."/>
            <person name="Hubbard S.S."/>
            <person name="Banfield J.F."/>
        </authorList>
    </citation>
    <scope>NUCLEOTIDE SEQUENCE [LARGE SCALE GENOMIC DNA]</scope>
</reference>
<organism evidence="3 4">
    <name type="scientific">Candidatus Kaiserbacteria bacterium RIFCSPHIGHO2_01_FULL_56_24</name>
    <dbReference type="NCBI Taxonomy" id="1798487"/>
    <lineage>
        <taxon>Bacteria</taxon>
        <taxon>Candidatus Kaiseribacteriota</taxon>
    </lineage>
</organism>
<evidence type="ECO:0000313" key="4">
    <source>
        <dbReference type="Proteomes" id="UP000176377"/>
    </source>
</evidence>
<feature type="compositionally biased region" description="Polar residues" evidence="1">
    <location>
        <begin position="71"/>
        <end position="83"/>
    </location>
</feature>
<feature type="compositionally biased region" description="Polar residues" evidence="1">
    <location>
        <begin position="93"/>
        <end position="107"/>
    </location>
</feature>
<feature type="region of interest" description="Disordered" evidence="1">
    <location>
        <begin position="49"/>
        <end position="107"/>
    </location>
</feature>
<dbReference type="EMBL" id="MFLA01000013">
    <property type="protein sequence ID" value="OGG60152.1"/>
    <property type="molecule type" value="Genomic_DNA"/>
</dbReference>
<accession>A0A1F6DGI9</accession>
<dbReference type="Proteomes" id="UP000176377">
    <property type="component" value="Unassembled WGS sequence"/>
</dbReference>
<sequence>MKSLVTTLLAIGMISPFVTYAAVDSGFDNYVQHIKEAAEAGNGIVVETHSSASSGGQTASAGQAVTDGDVSASSHVETNINSNNGGGSVQVHVETSQNGKTETKDYQTTIKPGEPVKVNVSAHADSEGSEVVTKVNGESAVSENGDVASSSDEEVGAASINNVEVGAESGFEKALMMVPNFFKKIFSFFWGW</sequence>
<feature type="chain" id="PRO_5009523831" description="DUF5666 domain-containing protein" evidence="2">
    <location>
        <begin position="22"/>
        <end position="192"/>
    </location>
</feature>
<evidence type="ECO:0008006" key="5">
    <source>
        <dbReference type="Google" id="ProtNLM"/>
    </source>
</evidence>
<comment type="caution">
    <text evidence="3">The sequence shown here is derived from an EMBL/GenBank/DDBJ whole genome shotgun (WGS) entry which is preliminary data.</text>
</comment>
<protein>
    <recommendedName>
        <fullName evidence="5">DUF5666 domain-containing protein</fullName>
    </recommendedName>
</protein>
<feature type="compositionally biased region" description="Low complexity" evidence="1">
    <location>
        <begin position="50"/>
        <end position="64"/>
    </location>
</feature>
<evidence type="ECO:0000313" key="3">
    <source>
        <dbReference type="EMBL" id="OGG60152.1"/>
    </source>
</evidence>
<dbReference type="AlphaFoldDB" id="A0A1F6DGI9"/>
<evidence type="ECO:0000256" key="2">
    <source>
        <dbReference type="SAM" id="SignalP"/>
    </source>
</evidence>